<gene>
    <name evidence="4" type="ORF">C6C11_04190</name>
</gene>
<keyword evidence="2" id="KW-0378">Hydrolase</keyword>
<reference evidence="4 5" key="1">
    <citation type="journal article" date="2018" name="PLoS ONE">
        <title>Phenotypic characterization and whole genome analysis of extended-spectrum beta-lactamase-producing bacteria isolated from dogs in Germany.</title>
        <authorList>
            <person name="Boehmer T."/>
            <person name="Vogler A.J."/>
            <person name="Thomas A."/>
            <person name="Sauer S."/>
            <person name="Hergenroether M."/>
            <person name="Straubinger R.K."/>
            <person name="Birdsell D."/>
            <person name="Keim P."/>
            <person name="Sahl J.W."/>
            <person name="Williamson C.H."/>
            <person name="Riehm J.M."/>
        </authorList>
    </citation>
    <scope>NUCLEOTIDE SEQUENCE [LARGE SCALE GENOMIC DNA]</scope>
    <source>
        <strain evidence="4 5">AFG_SD03_1510_Ahy_093</strain>
    </source>
</reference>
<evidence type="ECO:0000313" key="4">
    <source>
        <dbReference type="EMBL" id="RCF52042.1"/>
    </source>
</evidence>
<evidence type="ECO:0000256" key="2">
    <source>
        <dbReference type="ARBA" id="ARBA00022801"/>
    </source>
</evidence>
<dbReference type="InterPro" id="IPR023801">
    <property type="entry name" value="His_deacetylse_dom"/>
</dbReference>
<comment type="caution">
    <text evidence="4">The sequence shown here is derived from an EMBL/GenBank/DDBJ whole genome shotgun (WGS) entry which is preliminary data.</text>
</comment>
<dbReference type="InterPro" id="IPR023696">
    <property type="entry name" value="Ureohydrolase_dom_sf"/>
</dbReference>
<sequence>MRQGEPGSPFSYLPLCQGPAVMSLRIFYHPLYSALTLPARHRFPLAKYQALFERLGSLGYPLAEAAPAPPEQIKRVHDAAYVEAALAGTLDAGAIRQLGFPWSPLLMERTLRSVGATLAASRHALEQGCGLQISGGYHHAHRDVGSGFCLFNDLVIAAQVCLDEGRCEQVLIVDLDVHQGDGSAALCQGRRDIITLSLHGEHNFPRHKPASHMDFPLPSGMADDAYLTTLAEALNLALRLYTPDLILYQAGVDVHQGDELGYLALSDEGVRQRDAMVFDCALRHGLPIAAVPGGGYRRDWQQLIPLHMSLFEEAKKRYG</sequence>
<protein>
    <submittedName>
        <fullName evidence="4">Histone deacetylase</fullName>
    </submittedName>
</protein>
<dbReference type="InterPro" id="IPR000286">
    <property type="entry name" value="HDACs"/>
</dbReference>
<name>A0ABD7GBZ5_AERHY</name>
<evidence type="ECO:0000313" key="5">
    <source>
        <dbReference type="Proteomes" id="UP000253075"/>
    </source>
</evidence>
<proteinExistence type="inferred from homology"/>
<dbReference type="PRINTS" id="PR01270">
    <property type="entry name" value="HDASUPER"/>
</dbReference>
<reference evidence="5" key="2">
    <citation type="submission" date="2018-02" db="EMBL/GenBank/DDBJ databases">
        <title>Phenotypic characterization and whole genome analysis of multidrug-resistant, extended-spectrum beta-lactamase-producing bacteria isolated from dogs in Germany.</title>
        <authorList>
            <person name="Williamson C."/>
        </authorList>
    </citation>
    <scope>NUCLEOTIDE SEQUENCE [LARGE SCALE GENOMIC DNA]</scope>
    <source>
        <strain evidence="5">AFG_SD03_1510_Ahy_093</strain>
    </source>
</reference>
<dbReference type="InterPro" id="IPR044150">
    <property type="entry name" value="HDAC_classIV"/>
</dbReference>
<feature type="domain" description="Histone deacetylase" evidence="3">
    <location>
        <begin position="46"/>
        <end position="298"/>
    </location>
</feature>
<organism evidence="4 5">
    <name type="scientific">Aeromonas hydrophila</name>
    <dbReference type="NCBI Taxonomy" id="644"/>
    <lineage>
        <taxon>Bacteria</taxon>
        <taxon>Pseudomonadati</taxon>
        <taxon>Pseudomonadota</taxon>
        <taxon>Gammaproteobacteria</taxon>
        <taxon>Aeromonadales</taxon>
        <taxon>Aeromonadaceae</taxon>
        <taxon>Aeromonas</taxon>
    </lineage>
</organism>
<dbReference type="SUPFAM" id="SSF52768">
    <property type="entry name" value="Arginase/deacetylase"/>
    <property type="match status" value="1"/>
</dbReference>
<dbReference type="AlphaFoldDB" id="A0ABD7GBZ5"/>
<dbReference type="Pfam" id="PF00850">
    <property type="entry name" value="Hist_deacetyl"/>
    <property type="match status" value="1"/>
</dbReference>
<comment type="similarity">
    <text evidence="1">Belongs to the histone deacetylase family.</text>
</comment>
<dbReference type="GO" id="GO:0016787">
    <property type="term" value="F:hydrolase activity"/>
    <property type="evidence" value="ECO:0007669"/>
    <property type="project" value="UniProtKB-KW"/>
</dbReference>
<dbReference type="PANTHER" id="PTHR10625">
    <property type="entry name" value="HISTONE DEACETYLASE HDAC1-RELATED"/>
    <property type="match status" value="1"/>
</dbReference>
<dbReference type="EMBL" id="PUTQ01000004">
    <property type="protein sequence ID" value="RCF52042.1"/>
    <property type="molecule type" value="Genomic_DNA"/>
</dbReference>
<dbReference type="Gene3D" id="3.40.800.20">
    <property type="entry name" value="Histone deacetylase domain"/>
    <property type="match status" value="1"/>
</dbReference>
<dbReference type="PANTHER" id="PTHR10625:SF19">
    <property type="entry name" value="HISTONE DEACETYLASE 12"/>
    <property type="match status" value="1"/>
</dbReference>
<evidence type="ECO:0000256" key="1">
    <source>
        <dbReference type="ARBA" id="ARBA00005947"/>
    </source>
</evidence>
<dbReference type="CDD" id="cd09993">
    <property type="entry name" value="HDAC_classIV"/>
    <property type="match status" value="1"/>
</dbReference>
<dbReference type="Proteomes" id="UP000253075">
    <property type="component" value="Unassembled WGS sequence"/>
</dbReference>
<accession>A0ABD7GBZ5</accession>
<evidence type="ECO:0000259" key="3">
    <source>
        <dbReference type="Pfam" id="PF00850"/>
    </source>
</evidence>
<dbReference type="InterPro" id="IPR037138">
    <property type="entry name" value="His_deacetylse_dom_sf"/>
</dbReference>